<keyword evidence="4" id="KW-0067">ATP-binding</keyword>
<gene>
    <name evidence="7" type="ORF">METZ01_LOCUS221323</name>
</gene>
<dbReference type="EMBL" id="UINC01052762">
    <property type="protein sequence ID" value="SVB68469.1"/>
    <property type="molecule type" value="Genomic_DNA"/>
</dbReference>
<evidence type="ECO:0000259" key="6">
    <source>
        <dbReference type="PROSITE" id="PS50893"/>
    </source>
</evidence>
<dbReference type="InterPro" id="IPR003439">
    <property type="entry name" value="ABC_transporter-like_ATP-bd"/>
</dbReference>
<keyword evidence="3" id="KW-0547">Nucleotide-binding</keyword>
<reference evidence="7" key="1">
    <citation type="submission" date="2018-05" db="EMBL/GenBank/DDBJ databases">
        <authorList>
            <person name="Lanie J.A."/>
            <person name="Ng W.-L."/>
            <person name="Kazmierczak K.M."/>
            <person name="Andrzejewski T.M."/>
            <person name="Davidsen T.M."/>
            <person name="Wayne K.J."/>
            <person name="Tettelin H."/>
            <person name="Glass J.I."/>
            <person name="Rusch D."/>
            <person name="Podicherti R."/>
            <person name="Tsui H.-C.T."/>
            <person name="Winkler M.E."/>
        </authorList>
    </citation>
    <scope>NUCLEOTIDE SEQUENCE</scope>
</reference>
<evidence type="ECO:0000256" key="4">
    <source>
        <dbReference type="ARBA" id="ARBA00022840"/>
    </source>
</evidence>
<name>A0A382G0S0_9ZZZZ</name>
<dbReference type="SUPFAM" id="SSF52540">
    <property type="entry name" value="P-loop containing nucleoside triphosphate hydrolases"/>
    <property type="match status" value="1"/>
</dbReference>
<dbReference type="GO" id="GO:0015658">
    <property type="term" value="F:branched-chain amino acid transmembrane transporter activity"/>
    <property type="evidence" value="ECO:0007669"/>
    <property type="project" value="TreeGrafter"/>
</dbReference>
<evidence type="ECO:0000256" key="3">
    <source>
        <dbReference type="ARBA" id="ARBA00022741"/>
    </source>
</evidence>
<dbReference type="PANTHER" id="PTHR43820:SF5">
    <property type="entry name" value="HIGH-AFFINITY BRANCHED-CHAIN AMINO ACID TRANSPORT ATP-BINDING PROTEIN"/>
    <property type="match status" value="1"/>
</dbReference>
<organism evidence="7">
    <name type="scientific">marine metagenome</name>
    <dbReference type="NCBI Taxonomy" id="408172"/>
    <lineage>
        <taxon>unclassified sequences</taxon>
        <taxon>metagenomes</taxon>
        <taxon>ecological metagenomes</taxon>
    </lineage>
</organism>
<dbReference type="NCBIfam" id="TIGR03410">
    <property type="entry name" value="urea_trans_UrtE"/>
    <property type="match status" value="1"/>
</dbReference>
<dbReference type="InterPro" id="IPR052156">
    <property type="entry name" value="BCAA_Transport_ATP-bd_LivF"/>
</dbReference>
<dbReference type="InterPro" id="IPR003593">
    <property type="entry name" value="AAA+_ATPase"/>
</dbReference>
<dbReference type="GO" id="GO:0005524">
    <property type="term" value="F:ATP binding"/>
    <property type="evidence" value="ECO:0007669"/>
    <property type="project" value="UniProtKB-KW"/>
</dbReference>
<evidence type="ECO:0000256" key="2">
    <source>
        <dbReference type="ARBA" id="ARBA00022448"/>
    </source>
</evidence>
<comment type="similarity">
    <text evidence="1">Belongs to the ABC transporter superfamily.</text>
</comment>
<keyword evidence="5" id="KW-0029">Amino-acid transport</keyword>
<dbReference type="SMART" id="SM00382">
    <property type="entry name" value="AAA"/>
    <property type="match status" value="1"/>
</dbReference>
<proteinExistence type="inferred from homology"/>
<dbReference type="GO" id="GO:0016887">
    <property type="term" value="F:ATP hydrolysis activity"/>
    <property type="evidence" value="ECO:0007669"/>
    <property type="project" value="InterPro"/>
</dbReference>
<feature type="domain" description="ABC transporter" evidence="6">
    <location>
        <begin position="2"/>
        <end position="231"/>
    </location>
</feature>
<dbReference type="GO" id="GO:0015807">
    <property type="term" value="P:L-amino acid transport"/>
    <property type="evidence" value="ECO:0007669"/>
    <property type="project" value="TreeGrafter"/>
</dbReference>
<keyword evidence="2" id="KW-0813">Transport</keyword>
<dbReference type="InterPro" id="IPR017780">
    <property type="entry name" value="ABC_transptr_urea_ATP-bd_UrtE"/>
</dbReference>
<dbReference type="AlphaFoldDB" id="A0A382G0S0"/>
<dbReference type="Gene3D" id="3.40.50.300">
    <property type="entry name" value="P-loop containing nucleotide triphosphate hydrolases"/>
    <property type="match status" value="1"/>
</dbReference>
<accession>A0A382G0S0</accession>
<dbReference type="Pfam" id="PF00005">
    <property type="entry name" value="ABC_tran"/>
    <property type="match status" value="1"/>
</dbReference>
<dbReference type="InterPro" id="IPR027417">
    <property type="entry name" value="P-loop_NTPase"/>
</dbReference>
<dbReference type="PROSITE" id="PS50893">
    <property type="entry name" value="ABC_TRANSPORTER_2"/>
    <property type="match status" value="1"/>
</dbReference>
<dbReference type="PANTHER" id="PTHR43820">
    <property type="entry name" value="HIGH-AFFINITY BRANCHED-CHAIN AMINO ACID TRANSPORT ATP-BINDING PROTEIN LIVF"/>
    <property type="match status" value="1"/>
</dbReference>
<evidence type="ECO:0000313" key="7">
    <source>
        <dbReference type="EMBL" id="SVB68469.1"/>
    </source>
</evidence>
<dbReference type="CDD" id="cd03224">
    <property type="entry name" value="ABC_TM1139_LivF_branched"/>
    <property type="match status" value="1"/>
</dbReference>
<evidence type="ECO:0000256" key="5">
    <source>
        <dbReference type="ARBA" id="ARBA00022970"/>
    </source>
</evidence>
<sequence length="231" mass="25246">MLSLSHISFSYGLVQILDDVSIEVPKAKVVCVMGRNGVGKTTLMRNIVGLEKASKGTVTLDGRDITKTPARKRAQSGLALVPQGRMIFPRLSVKENLEVGLSARTDGVRSIPQEIYDLFPVLSDMGARQGGNLSGGQQQQLAIGRALVGEPRVLLLDEPTEGIQPNVIQAIGQVLRRLVSEKEMTVVLVEQYVDFIKEFGDHFYIMNRGRVVADGDTPQLSEAIVRQHLSV</sequence>
<evidence type="ECO:0000256" key="1">
    <source>
        <dbReference type="ARBA" id="ARBA00005417"/>
    </source>
</evidence>
<protein>
    <recommendedName>
        <fullName evidence="6">ABC transporter domain-containing protein</fullName>
    </recommendedName>
</protein>